<dbReference type="Gene3D" id="1.10.4160.10">
    <property type="entry name" value="Hydantoin permease"/>
    <property type="match status" value="1"/>
</dbReference>
<dbReference type="CDD" id="cd11485">
    <property type="entry name" value="SLC-NCS1sbd_YbbW-like"/>
    <property type="match status" value="1"/>
</dbReference>
<feature type="region of interest" description="Disordered" evidence="6">
    <location>
        <begin position="505"/>
        <end position="555"/>
    </location>
</feature>
<comment type="subcellular location">
    <subcellularLocation>
        <location evidence="1">Membrane</location>
        <topology evidence="1">Multi-pass membrane protein</topology>
    </subcellularLocation>
</comment>
<keyword evidence="5 7" id="KW-0472">Membrane</keyword>
<organism evidence="8 9">
    <name type="scientific">Streptomyces lavenduligriseus</name>
    <dbReference type="NCBI Taxonomy" id="67315"/>
    <lineage>
        <taxon>Bacteria</taxon>
        <taxon>Bacillati</taxon>
        <taxon>Actinomycetota</taxon>
        <taxon>Actinomycetes</taxon>
        <taxon>Kitasatosporales</taxon>
        <taxon>Streptomycetaceae</taxon>
        <taxon>Streptomyces</taxon>
    </lineage>
</organism>
<keyword evidence="4 7" id="KW-1133">Transmembrane helix</keyword>
<gene>
    <name evidence="8" type="ORF">M4438_02865</name>
</gene>
<feature type="transmembrane region" description="Helical" evidence="7">
    <location>
        <begin position="176"/>
        <end position="194"/>
    </location>
</feature>
<evidence type="ECO:0000313" key="8">
    <source>
        <dbReference type="EMBL" id="MCL3992480.1"/>
    </source>
</evidence>
<protein>
    <submittedName>
        <fullName evidence="8">NCS1 family nucleobase:cation symporter-1</fullName>
    </submittedName>
</protein>
<comment type="caution">
    <text evidence="8">The sequence shown here is derived from an EMBL/GenBank/DDBJ whole genome shotgun (WGS) entry which is preliminary data.</text>
</comment>
<dbReference type="InterPro" id="IPR045225">
    <property type="entry name" value="Uracil/uridine/allantoin_perm"/>
</dbReference>
<feature type="transmembrane region" description="Helical" evidence="7">
    <location>
        <begin position="84"/>
        <end position="102"/>
    </location>
</feature>
<feature type="transmembrane region" description="Helical" evidence="7">
    <location>
        <begin position="286"/>
        <end position="310"/>
    </location>
</feature>
<name>A0ABT0NLZ5_9ACTN</name>
<feature type="transmembrane region" description="Helical" evidence="7">
    <location>
        <begin position="57"/>
        <end position="78"/>
    </location>
</feature>
<evidence type="ECO:0000256" key="3">
    <source>
        <dbReference type="ARBA" id="ARBA00022692"/>
    </source>
</evidence>
<dbReference type="Pfam" id="PF02133">
    <property type="entry name" value="Transp_cyt_pur"/>
    <property type="match status" value="1"/>
</dbReference>
<evidence type="ECO:0000256" key="2">
    <source>
        <dbReference type="ARBA" id="ARBA00008974"/>
    </source>
</evidence>
<keyword evidence="3 7" id="KW-0812">Transmembrane</keyword>
<sequence>MTDTAPTAVPIPGQITLPDGRVELAPGTPPPSGPYANDDLLPVPAARRTWTTYTFSALWVGMAHNTASWTLASGLIAVGMDWRQAVFTIALANLIVLAPMLLTGHAGPKYGIPFPVFARASFGVRGANLPAVVRALVACGWFGIQTWIGGEAIYFLAGKLIGPGWTDAAHIGGHAWTMWLSFALFWALQVAIILRGMETIRRFENWAAPFVLVGAFVMLWWMSDRAGGLGPLFAQPSRLGWGGAFWKLFWPSLMGMIGFWSTLSLNIPDFTRYGKSQRAQTWGQALGLPTTMTLFAFLSVLVTSGSQAVYGEPVWDPVRLAAKTDNAAGLLYALVTVLVATLSVNIAANLVSPAFDFSNVAPGKVSFRTGALITAVLAVLILPWRLYSDPRGYIFTWLGLVGGLLGTVAGILVADYWLLRRTRLDLAALYRAGGRYWYLGGWNPRAVLAFLAGGVLAVGGADFTPLTDGRPIPALSPLADYGWAVGLGTSLVVYLALTRLAPPRPAADRSPGPGRNGRRPAGSRALSGRMPLGRVRTRLPDHGSGHHGGGGDAHE</sequence>
<dbReference type="NCBIfam" id="TIGR00800">
    <property type="entry name" value="ncs1"/>
    <property type="match status" value="1"/>
</dbReference>
<dbReference type="EMBL" id="JAMCCK010000005">
    <property type="protein sequence ID" value="MCL3992480.1"/>
    <property type="molecule type" value="Genomic_DNA"/>
</dbReference>
<evidence type="ECO:0000256" key="5">
    <source>
        <dbReference type="ARBA" id="ARBA00023136"/>
    </source>
</evidence>
<feature type="transmembrane region" description="Helical" evidence="7">
    <location>
        <begin position="243"/>
        <end position="265"/>
    </location>
</feature>
<feature type="transmembrane region" description="Helical" evidence="7">
    <location>
        <begin position="439"/>
        <end position="461"/>
    </location>
</feature>
<dbReference type="RefSeq" id="WP_249457024.1">
    <property type="nucleotide sequence ID" value="NZ_JAMCCK010000005.1"/>
</dbReference>
<feature type="transmembrane region" description="Helical" evidence="7">
    <location>
        <begin position="393"/>
        <end position="418"/>
    </location>
</feature>
<evidence type="ECO:0000256" key="4">
    <source>
        <dbReference type="ARBA" id="ARBA00022989"/>
    </source>
</evidence>
<dbReference type="PANTHER" id="PTHR30618:SF0">
    <property type="entry name" value="PURINE-URACIL PERMEASE NCS1"/>
    <property type="match status" value="1"/>
</dbReference>
<dbReference type="InterPro" id="IPR012681">
    <property type="entry name" value="NCS1"/>
</dbReference>
<evidence type="ECO:0000256" key="7">
    <source>
        <dbReference type="SAM" id="Phobius"/>
    </source>
</evidence>
<feature type="transmembrane region" description="Helical" evidence="7">
    <location>
        <begin position="330"/>
        <end position="355"/>
    </location>
</feature>
<feature type="transmembrane region" description="Helical" evidence="7">
    <location>
        <begin position="135"/>
        <end position="156"/>
    </location>
</feature>
<keyword evidence="9" id="KW-1185">Reference proteome</keyword>
<comment type="similarity">
    <text evidence="2">Belongs to the purine-cytosine permease (2.A.39) family.</text>
</comment>
<dbReference type="PANTHER" id="PTHR30618">
    <property type="entry name" value="NCS1 FAMILY PURINE/PYRIMIDINE TRANSPORTER"/>
    <property type="match status" value="1"/>
</dbReference>
<evidence type="ECO:0000313" key="9">
    <source>
        <dbReference type="Proteomes" id="UP001202052"/>
    </source>
</evidence>
<evidence type="ECO:0000256" key="6">
    <source>
        <dbReference type="SAM" id="MobiDB-lite"/>
    </source>
</evidence>
<evidence type="ECO:0000256" key="1">
    <source>
        <dbReference type="ARBA" id="ARBA00004141"/>
    </source>
</evidence>
<feature type="transmembrane region" description="Helical" evidence="7">
    <location>
        <begin position="206"/>
        <end position="223"/>
    </location>
</feature>
<proteinExistence type="inferred from homology"/>
<dbReference type="InterPro" id="IPR001248">
    <property type="entry name" value="Pur-cyt_permease"/>
</dbReference>
<dbReference type="Proteomes" id="UP001202052">
    <property type="component" value="Unassembled WGS sequence"/>
</dbReference>
<feature type="transmembrane region" description="Helical" evidence="7">
    <location>
        <begin position="481"/>
        <end position="501"/>
    </location>
</feature>
<reference evidence="8 9" key="1">
    <citation type="submission" date="2022-05" db="EMBL/GenBank/DDBJ databases">
        <title>Genome Resource of Streptomyces lavenduligriseus GA1-1, a Strain with Broad-Spectrum Antifungal Activity against Phytopathogenic Fungi.</title>
        <authorList>
            <person name="Qi D."/>
        </authorList>
    </citation>
    <scope>NUCLEOTIDE SEQUENCE [LARGE SCALE GENOMIC DNA]</scope>
    <source>
        <strain evidence="8 9">GA1-1</strain>
    </source>
</reference>
<feature type="compositionally biased region" description="Gly residues" evidence="6">
    <location>
        <begin position="546"/>
        <end position="555"/>
    </location>
</feature>
<feature type="compositionally biased region" description="Low complexity" evidence="6">
    <location>
        <begin position="508"/>
        <end position="525"/>
    </location>
</feature>
<feature type="transmembrane region" description="Helical" evidence="7">
    <location>
        <begin position="367"/>
        <end position="387"/>
    </location>
</feature>
<accession>A0ABT0NLZ5</accession>